<evidence type="ECO:0000256" key="1">
    <source>
        <dbReference type="SAM" id="Phobius"/>
    </source>
</evidence>
<dbReference type="Gene3D" id="3.40.50.1820">
    <property type="entry name" value="alpha/beta hydrolase"/>
    <property type="match status" value="1"/>
</dbReference>
<gene>
    <name evidence="3" type="ORF">METZ01_LOCUS128539</name>
</gene>
<dbReference type="PANTHER" id="PTHR12277:SF81">
    <property type="entry name" value="PROTEIN ABHD13"/>
    <property type="match status" value="1"/>
</dbReference>
<protein>
    <recommendedName>
        <fullName evidence="2">Peptidase S9 prolyl oligopeptidase catalytic domain-containing protein</fullName>
    </recommendedName>
</protein>
<dbReference type="SUPFAM" id="SSF53474">
    <property type="entry name" value="alpha/beta-Hydrolases"/>
    <property type="match status" value="1"/>
</dbReference>
<dbReference type="EMBL" id="UINC01018097">
    <property type="protein sequence ID" value="SVA75685.1"/>
    <property type="molecule type" value="Genomic_DNA"/>
</dbReference>
<dbReference type="GO" id="GO:0006508">
    <property type="term" value="P:proteolysis"/>
    <property type="evidence" value="ECO:0007669"/>
    <property type="project" value="InterPro"/>
</dbReference>
<keyword evidence="1" id="KW-0812">Transmembrane</keyword>
<dbReference type="GO" id="GO:0008236">
    <property type="term" value="F:serine-type peptidase activity"/>
    <property type="evidence" value="ECO:0007669"/>
    <property type="project" value="InterPro"/>
</dbReference>
<dbReference type="AlphaFoldDB" id="A0A381YFA0"/>
<dbReference type="InterPro" id="IPR029058">
    <property type="entry name" value="AB_hydrolase_fold"/>
</dbReference>
<feature type="domain" description="Peptidase S9 prolyl oligopeptidase catalytic" evidence="2">
    <location>
        <begin position="119"/>
        <end position="234"/>
    </location>
</feature>
<proteinExistence type="predicted"/>
<evidence type="ECO:0000313" key="3">
    <source>
        <dbReference type="EMBL" id="SVA75685.1"/>
    </source>
</evidence>
<dbReference type="PANTHER" id="PTHR12277">
    <property type="entry name" value="ALPHA/BETA HYDROLASE DOMAIN-CONTAINING PROTEIN"/>
    <property type="match status" value="1"/>
</dbReference>
<dbReference type="Pfam" id="PF00326">
    <property type="entry name" value="Peptidase_S9"/>
    <property type="match status" value="1"/>
</dbReference>
<evidence type="ECO:0000259" key="2">
    <source>
        <dbReference type="Pfam" id="PF00326"/>
    </source>
</evidence>
<name>A0A381YFA0_9ZZZZ</name>
<feature type="transmembrane region" description="Helical" evidence="1">
    <location>
        <begin position="6"/>
        <end position="24"/>
    </location>
</feature>
<keyword evidence="1" id="KW-0472">Membrane</keyword>
<reference evidence="3" key="1">
    <citation type="submission" date="2018-05" db="EMBL/GenBank/DDBJ databases">
        <authorList>
            <person name="Lanie J.A."/>
            <person name="Ng W.-L."/>
            <person name="Kazmierczak K.M."/>
            <person name="Andrzejewski T.M."/>
            <person name="Davidsen T.M."/>
            <person name="Wayne K.J."/>
            <person name="Tettelin H."/>
            <person name="Glass J.I."/>
            <person name="Rusch D."/>
            <person name="Podicherti R."/>
            <person name="Tsui H.-C.T."/>
            <person name="Winkler M.E."/>
        </authorList>
    </citation>
    <scope>NUCLEOTIDE SEQUENCE</scope>
</reference>
<sequence>MYNFFLVSFVVLVYLLVTLGLYIFQRGLLYHPVENNYYGDKLTVNIEKVKITTDDNIDLLAWYHKKDIKKYKTILYFHGNAGSLENRIHKINHFKDMNINFILLAWRGFSGNKGKPTEQGLYQDARSAVKWLINQGVTEENIIIYGESLGTGVATEIAQNKNFAGVILESPFTSMIDLGKKYYPIFPVKLLLKDKYESEKKIKNLKSPLLVMHGKKDKIVPFYMGEKIFDMANNPKFNYFTEMDDHMMNYDENLINEIDLFIRTLN</sequence>
<organism evidence="3">
    <name type="scientific">marine metagenome</name>
    <dbReference type="NCBI Taxonomy" id="408172"/>
    <lineage>
        <taxon>unclassified sequences</taxon>
        <taxon>metagenomes</taxon>
        <taxon>ecological metagenomes</taxon>
    </lineage>
</organism>
<accession>A0A381YFA0</accession>
<keyword evidence="1" id="KW-1133">Transmembrane helix</keyword>
<dbReference type="InterPro" id="IPR001375">
    <property type="entry name" value="Peptidase_S9_cat"/>
</dbReference>